<evidence type="ECO:0000313" key="2">
    <source>
        <dbReference type="EMBL" id="MEA5366463.1"/>
    </source>
</evidence>
<reference evidence="2 3" key="1">
    <citation type="submission" date="2023-12" db="EMBL/GenBank/DDBJ databases">
        <title>Amycolatopsis sp. V23-08.</title>
        <authorList>
            <person name="Somphong A."/>
        </authorList>
    </citation>
    <scope>NUCLEOTIDE SEQUENCE [LARGE SCALE GENOMIC DNA]</scope>
    <source>
        <strain evidence="2 3">V23-08</strain>
    </source>
</reference>
<dbReference type="Gene3D" id="1.20.1270.70">
    <property type="entry name" value="Designed single chain three-helix bundle"/>
    <property type="match status" value="1"/>
</dbReference>
<feature type="coiled-coil region" evidence="1">
    <location>
        <begin position="32"/>
        <end position="66"/>
    </location>
</feature>
<name>A0ABU5RJJ8_9PSEU</name>
<keyword evidence="1" id="KW-0175">Coiled coil</keyword>
<proteinExistence type="predicted"/>
<dbReference type="RefSeq" id="WP_323335706.1">
    <property type="nucleotide sequence ID" value="NZ_JAYFSI010000015.1"/>
</dbReference>
<protein>
    <recommendedName>
        <fullName evidence="4">DUF2746 domain-containing protein</fullName>
    </recommendedName>
</protein>
<evidence type="ECO:0008006" key="4">
    <source>
        <dbReference type="Google" id="ProtNLM"/>
    </source>
</evidence>
<keyword evidence="3" id="KW-1185">Reference proteome</keyword>
<evidence type="ECO:0000313" key="3">
    <source>
        <dbReference type="Proteomes" id="UP001304298"/>
    </source>
</evidence>
<comment type="caution">
    <text evidence="2">The sequence shown here is derived from an EMBL/GenBank/DDBJ whole genome shotgun (WGS) entry which is preliminary data.</text>
</comment>
<gene>
    <name evidence="2" type="ORF">VA596_43520</name>
</gene>
<dbReference type="Proteomes" id="UP001304298">
    <property type="component" value="Unassembled WGS sequence"/>
</dbReference>
<dbReference type="EMBL" id="JAYFSI010000015">
    <property type="protein sequence ID" value="MEA5366463.1"/>
    <property type="molecule type" value="Genomic_DNA"/>
</dbReference>
<evidence type="ECO:0000256" key="1">
    <source>
        <dbReference type="SAM" id="Coils"/>
    </source>
</evidence>
<accession>A0ABU5RJJ8</accession>
<organism evidence="2 3">
    <name type="scientific">Amycolatopsis heterodermiae</name>
    <dbReference type="NCBI Taxonomy" id="3110235"/>
    <lineage>
        <taxon>Bacteria</taxon>
        <taxon>Bacillati</taxon>
        <taxon>Actinomycetota</taxon>
        <taxon>Actinomycetes</taxon>
        <taxon>Pseudonocardiales</taxon>
        <taxon>Pseudonocardiaceae</taxon>
        <taxon>Amycolatopsis</taxon>
    </lineage>
</organism>
<sequence>MATQEELFQDLKRFIQATITQQTSHLATKDDIARVEGRVDALDQKVDALDRKVDALDAKIDTVQASVADALDHVVEARTAANTSRTWSAG</sequence>